<feature type="signal peptide" evidence="2">
    <location>
        <begin position="1"/>
        <end position="22"/>
    </location>
</feature>
<dbReference type="Proteomes" id="UP001595997">
    <property type="component" value="Unassembled WGS sequence"/>
</dbReference>
<gene>
    <name evidence="3" type="ORF">ACFPA8_12390</name>
</gene>
<dbReference type="EMBL" id="JBHSFH010000006">
    <property type="protein sequence ID" value="MFC4494934.1"/>
    <property type="molecule type" value="Genomic_DNA"/>
</dbReference>
<comment type="caution">
    <text evidence="3">The sequence shown here is derived from an EMBL/GenBank/DDBJ whole genome shotgun (WGS) entry which is preliminary data.</text>
</comment>
<evidence type="ECO:0000313" key="4">
    <source>
        <dbReference type="Proteomes" id="UP001595997"/>
    </source>
</evidence>
<feature type="region of interest" description="Disordered" evidence="1">
    <location>
        <begin position="20"/>
        <end position="54"/>
    </location>
</feature>
<evidence type="ECO:0000256" key="2">
    <source>
        <dbReference type="SAM" id="SignalP"/>
    </source>
</evidence>
<accession>A0ABV9A7G4</accession>
<dbReference type="RefSeq" id="WP_386446870.1">
    <property type="nucleotide sequence ID" value="NZ_JBHSFH010000006.1"/>
</dbReference>
<proteinExistence type="predicted"/>
<feature type="chain" id="PRO_5046085068" description="DUF4352 domain-containing protein" evidence="2">
    <location>
        <begin position="23"/>
        <end position="173"/>
    </location>
</feature>
<evidence type="ECO:0000256" key="1">
    <source>
        <dbReference type="SAM" id="MobiDB-lite"/>
    </source>
</evidence>
<evidence type="ECO:0000313" key="3">
    <source>
        <dbReference type="EMBL" id="MFC4494934.1"/>
    </source>
</evidence>
<organism evidence="3 4">
    <name type="scientific">Streptomyces ovatisporus</name>
    <dbReference type="NCBI Taxonomy" id="1128682"/>
    <lineage>
        <taxon>Bacteria</taxon>
        <taxon>Bacillati</taxon>
        <taxon>Actinomycetota</taxon>
        <taxon>Actinomycetes</taxon>
        <taxon>Kitasatosporales</taxon>
        <taxon>Streptomycetaceae</taxon>
        <taxon>Streptomyces</taxon>
    </lineage>
</organism>
<keyword evidence="2" id="KW-0732">Signal</keyword>
<name>A0ABV9A7G4_9ACTN</name>
<dbReference type="PROSITE" id="PS51257">
    <property type="entry name" value="PROKAR_LIPOPROTEIN"/>
    <property type="match status" value="1"/>
</dbReference>
<protein>
    <recommendedName>
        <fullName evidence="5">DUF4352 domain-containing protein</fullName>
    </recommendedName>
</protein>
<sequence length="173" mass="17709">MKKIIAAVAVTLLALTGCSAGASEEPAPDKTTKLPTADPAAKEPQDEVLPFGKATNHNGVTISVRPLSRAVSSDAAAPAKTPYVRLEVMVKNGSQKQLDATAAVPNCSVGNGGKAAEGVFDAEEGVGTDDSRVLLKGQSAKLVHGCAVPKGEQDLQVSIAGEHSTVVWKGKIK</sequence>
<reference evidence="4" key="1">
    <citation type="journal article" date="2019" name="Int. J. Syst. Evol. Microbiol.">
        <title>The Global Catalogue of Microorganisms (GCM) 10K type strain sequencing project: providing services to taxonomists for standard genome sequencing and annotation.</title>
        <authorList>
            <consortium name="The Broad Institute Genomics Platform"/>
            <consortium name="The Broad Institute Genome Sequencing Center for Infectious Disease"/>
            <person name="Wu L."/>
            <person name="Ma J."/>
        </authorList>
    </citation>
    <scope>NUCLEOTIDE SEQUENCE [LARGE SCALE GENOMIC DNA]</scope>
    <source>
        <strain evidence="4">CGMCC 4.7357</strain>
    </source>
</reference>
<evidence type="ECO:0008006" key="5">
    <source>
        <dbReference type="Google" id="ProtNLM"/>
    </source>
</evidence>
<keyword evidence="4" id="KW-1185">Reference proteome</keyword>